<name>A0A8S5N6G8_9CAUD</name>
<proteinExistence type="predicted"/>
<organism evidence="1">
    <name type="scientific">Siphoviridae sp. ctlzn3</name>
    <dbReference type="NCBI Taxonomy" id="2826450"/>
    <lineage>
        <taxon>Viruses</taxon>
        <taxon>Duplodnaviria</taxon>
        <taxon>Heunggongvirae</taxon>
        <taxon>Uroviricota</taxon>
        <taxon>Caudoviricetes</taxon>
    </lineage>
</organism>
<accession>A0A8S5N6G8</accession>
<reference evidence="1" key="1">
    <citation type="journal article" date="2021" name="Proc. Natl. Acad. Sci. U.S.A.">
        <title>A Catalog of Tens of Thousands of Viruses from Human Metagenomes Reveals Hidden Associations with Chronic Diseases.</title>
        <authorList>
            <person name="Tisza M.J."/>
            <person name="Buck C.B."/>
        </authorList>
    </citation>
    <scope>NUCLEOTIDE SEQUENCE</scope>
    <source>
        <strain evidence="1">Ctlzn3</strain>
    </source>
</reference>
<protein>
    <submittedName>
        <fullName evidence="1">Uncharacterized protein</fullName>
    </submittedName>
</protein>
<evidence type="ECO:0000313" key="1">
    <source>
        <dbReference type="EMBL" id="DAD90052.1"/>
    </source>
</evidence>
<sequence>MTKIEKRVLKFCLSNGATCCEDMVHNFHERN</sequence>
<dbReference type="EMBL" id="BK015076">
    <property type="protein sequence ID" value="DAD90052.1"/>
    <property type="molecule type" value="Genomic_DNA"/>
</dbReference>